<proteinExistence type="predicted"/>
<reference evidence="2" key="1">
    <citation type="submission" date="2020-05" db="EMBL/GenBank/DDBJ databases">
        <authorList>
            <person name="Chiriac C."/>
            <person name="Salcher M."/>
            <person name="Ghai R."/>
            <person name="Kavagutti S V."/>
        </authorList>
    </citation>
    <scope>NUCLEOTIDE SEQUENCE</scope>
</reference>
<organism evidence="2">
    <name type="scientific">freshwater metagenome</name>
    <dbReference type="NCBI Taxonomy" id="449393"/>
    <lineage>
        <taxon>unclassified sequences</taxon>
        <taxon>metagenomes</taxon>
        <taxon>ecological metagenomes</taxon>
    </lineage>
</organism>
<gene>
    <name evidence="2" type="ORF">UFOPK3472_03594</name>
</gene>
<protein>
    <submittedName>
        <fullName evidence="2">Unannotated protein</fullName>
    </submittedName>
</protein>
<evidence type="ECO:0000256" key="1">
    <source>
        <dbReference type="SAM" id="MobiDB-lite"/>
    </source>
</evidence>
<feature type="region of interest" description="Disordered" evidence="1">
    <location>
        <begin position="70"/>
        <end position="89"/>
    </location>
</feature>
<dbReference type="AlphaFoldDB" id="A0A6J7HPW5"/>
<dbReference type="EMBL" id="CAFBLX010000367">
    <property type="protein sequence ID" value="CAB4921482.1"/>
    <property type="molecule type" value="Genomic_DNA"/>
</dbReference>
<accession>A0A6J7HPW5</accession>
<sequence>MVNATFGIAWGSMMPSIVVSRISPPVHSAICMRVRRQGMASVATCSDRVGSRSSMPHRRLLSARVVPQTTPTRNARKTYTGTTMKFTHQ</sequence>
<evidence type="ECO:0000313" key="2">
    <source>
        <dbReference type="EMBL" id="CAB4921482.1"/>
    </source>
</evidence>
<name>A0A6J7HPW5_9ZZZZ</name>